<keyword evidence="10" id="KW-0119">Carbohydrate metabolism</keyword>
<dbReference type="EMBL" id="JAZAVJ010000059">
    <property type="protein sequence ID" value="KAK7417247.1"/>
    <property type="molecule type" value="Genomic_DNA"/>
</dbReference>
<dbReference type="PANTHER" id="PTHR47700:SF2">
    <property type="entry name" value="CHITINASE"/>
    <property type="match status" value="1"/>
</dbReference>
<dbReference type="SUPFAM" id="SSF57016">
    <property type="entry name" value="Plant lectins/antimicrobial peptides"/>
    <property type="match status" value="1"/>
</dbReference>
<evidence type="ECO:0000256" key="12">
    <source>
        <dbReference type="ARBA" id="ARBA00023326"/>
    </source>
</evidence>
<dbReference type="InterPro" id="IPR017853">
    <property type="entry name" value="GH"/>
</dbReference>
<dbReference type="EC" id="3.2.1.14" evidence="4"/>
<dbReference type="PROSITE" id="PS51910">
    <property type="entry name" value="GH18_2"/>
    <property type="match status" value="1"/>
</dbReference>
<feature type="domain" description="GH18" evidence="17">
    <location>
        <begin position="526"/>
        <end position="892"/>
    </location>
</feature>
<comment type="caution">
    <text evidence="18">The sequence shown here is derived from an EMBL/GenBank/DDBJ whole genome shotgun (WGS) entry which is preliminary data.</text>
</comment>
<comment type="similarity">
    <text evidence="13">Belongs to the secreted LysM effector family.</text>
</comment>
<feature type="chain" id="PRO_5045206250" description="chitinase" evidence="15">
    <location>
        <begin position="27"/>
        <end position="892"/>
    </location>
</feature>
<dbReference type="InterPro" id="IPR029070">
    <property type="entry name" value="Chitinase_insertion_sf"/>
</dbReference>
<proteinExistence type="inferred from homology"/>
<organism evidence="18 19">
    <name type="scientific">Neonectria punicea</name>
    <dbReference type="NCBI Taxonomy" id="979145"/>
    <lineage>
        <taxon>Eukaryota</taxon>
        <taxon>Fungi</taxon>
        <taxon>Dikarya</taxon>
        <taxon>Ascomycota</taxon>
        <taxon>Pezizomycotina</taxon>
        <taxon>Sordariomycetes</taxon>
        <taxon>Hypocreomycetidae</taxon>
        <taxon>Hypocreales</taxon>
        <taxon>Nectriaceae</taxon>
        <taxon>Neonectria</taxon>
    </lineage>
</organism>
<dbReference type="PANTHER" id="PTHR47700">
    <property type="entry name" value="V CHITINASE, PUTATIVE (AFU_ORTHOLOGUE AFUA_6G13720)-RELATED"/>
    <property type="match status" value="1"/>
</dbReference>
<evidence type="ECO:0000256" key="2">
    <source>
        <dbReference type="ARBA" id="ARBA00004613"/>
    </source>
</evidence>
<dbReference type="CDD" id="cd00035">
    <property type="entry name" value="ChtBD1"/>
    <property type="match status" value="1"/>
</dbReference>
<protein>
    <recommendedName>
        <fullName evidence="4">chitinase</fullName>
        <ecNumber evidence="4">3.2.1.14</ecNumber>
    </recommendedName>
</protein>
<evidence type="ECO:0000259" key="16">
    <source>
        <dbReference type="PROSITE" id="PS51782"/>
    </source>
</evidence>
<dbReference type="PROSITE" id="PS00026">
    <property type="entry name" value="CHIT_BIND_I_1"/>
    <property type="match status" value="1"/>
</dbReference>
<name>A0ABR1H8H5_9HYPO</name>
<dbReference type="CDD" id="cd00118">
    <property type="entry name" value="LysM"/>
    <property type="match status" value="2"/>
</dbReference>
<evidence type="ECO:0000256" key="7">
    <source>
        <dbReference type="ARBA" id="ARBA00022801"/>
    </source>
</evidence>
<dbReference type="PROSITE" id="PS01095">
    <property type="entry name" value="GH18_1"/>
    <property type="match status" value="1"/>
</dbReference>
<reference evidence="18 19" key="1">
    <citation type="journal article" date="2025" name="Microbiol. Resour. Announc.">
        <title>Draft genome sequences for Neonectria magnoliae and Neonectria punicea, canker pathogens of Liriodendron tulipifera and Acer saccharum in West Virginia.</title>
        <authorList>
            <person name="Petronek H.M."/>
            <person name="Kasson M.T."/>
            <person name="Metheny A.M."/>
            <person name="Stauder C.M."/>
            <person name="Lovett B."/>
            <person name="Lynch S.C."/>
            <person name="Garnas J.R."/>
            <person name="Kasson L.R."/>
            <person name="Stajich J.E."/>
        </authorList>
    </citation>
    <scope>NUCLEOTIDE SEQUENCE [LARGE SCALE GENOMIC DNA]</scope>
    <source>
        <strain evidence="18 19">NRRL 64653</strain>
    </source>
</reference>
<evidence type="ECO:0000256" key="5">
    <source>
        <dbReference type="ARBA" id="ARBA00022525"/>
    </source>
</evidence>
<keyword evidence="8" id="KW-0146">Chitin degradation</keyword>
<evidence type="ECO:0000256" key="1">
    <source>
        <dbReference type="ARBA" id="ARBA00000822"/>
    </source>
</evidence>
<evidence type="ECO:0000256" key="11">
    <source>
        <dbReference type="ARBA" id="ARBA00023295"/>
    </source>
</evidence>
<dbReference type="SMART" id="SM00257">
    <property type="entry name" value="LysM"/>
    <property type="match status" value="2"/>
</dbReference>
<evidence type="ECO:0000313" key="19">
    <source>
        <dbReference type="Proteomes" id="UP001498476"/>
    </source>
</evidence>
<evidence type="ECO:0000256" key="6">
    <source>
        <dbReference type="ARBA" id="ARBA00022669"/>
    </source>
</evidence>
<keyword evidence="5" id="KW-0964">Secreted</keyword>
<keyword evidence="19" id="KW-1185">Reference proteome</keyword>
<evidence type="ECO:0000256" key="3">
    <source>
        <dbReference type="ARBA" id="ARBA00008682"/>
    </source>
</evidence>
<dbReference type="InterPro" id="IPR053214">
    <property type="entry name" value="LysM12-like"/>
</dbReference>
<keyword evidence="9" id="KW-0843">Virulence</keyword>
<feature type="domain" description="LysM" evidence="16">
    <location>
        <begin position="316"/>
        <end position="361"/>
    </location>
</feature>
<evidence type="ECO:0000256" key="13">
    <source>
        <dbReference type="ARBA" id="ARBA00044955"/>
    </source>
</evidence>
<dbReference type="InterPro" id="IPR001223">
    <property type="entry name" value="Glyco_hydro18_cat"/>
</dbReference>
<comment type="subcellular location">
    <subcellularLocation>
        <location evidence="2">Secreted</location>
    </subcellularLocation>
</comment>
<dbReference type="Pfam" id="PF00704">
    <property type="entry name" value="Glyco_hydro_18"/>
    <property type="match status" value="1"/>
</dbReference>
<dbReference type="SUPFAM" id="SSF51445">
    <property type="entry name" value="(Trans)glycosidases"/>
    <property type="match status" value="1"/>
</dbReference>
<dbReference type="CDD" id="cd02878">
    <property type="entry name" value="GH18_zymocin_alpha"/>
    <property type="match status" value="1"/>
</dbReference>
<dbReference type="InterPro" id="IPR018392">
    <property type="entry name" value="LysM"/>
</dbReference>
<keyword evidence="7 14" id="KW-0378">Hydrolase</keyword>
<evidence type="ECO:0000256" key="9">
    <source>
        <dbReference type="ARBA" id="ARBA00023026"/>
    </source>
</evidence>
<feature type="domain" description="LysM" evidence="16">
    <location>
        <begin position="380"/>
        <end position="428"/>
    </location>
</feature>
<evidence type="ECO:0000256" key="4">
    <source>
        <dbReference type="ARBA" id="ARBA00012729"/>
    </source>
</evidence>
<dbReference type="Pfam" id="PF00187">
    <property type="entry name" value="Chitin_bind_1"/>
    <property type="match status" value="1"/>
</dbReference>
<dbReference type="Gene3D" id="3.10.50.10">
    <property type="match status" value="1"/>
</dbReference>
<comment type="catalytic activity">
    <reaction evidence="1">
        <text>Random endo-hydrolysis of N-acetyl-beta-D-glucosaminide (1-&gt;4)-beta-linkages in chitin and chitodextrins.</text>
        <dbReference type="EC" id="3.2.1.14"/>
    </reaction>
</comment>
<evidence type="ECO:0000256" key="8">
    <source>
        <dbReference type="ARBA" id="ARBA00023024"/>
    </source>
</evidence>
<dbReference type="Gene3D" id="3.20.20.80">
    <property type="entry name" value="Glycosidases"/>
    <property type="match status" value="1"/>
</dbReference>
<dbReference type="Proteomes" id="UP001498476">
    <property type="component" value="Unassembled WGS sequence"/>
</dbReference>
<keyword evidence="12" id="KW-0624">Polysaccharide degradation</keyword>
<evidence type="ECO:0000313" key="18">
    <source>
        <dbReference type="EMBL" id="KAK7417247.1"/>
    </source>
</evidence>
<dbReference type="InterPro" id="IPR036861">
    <property type="entry name" value="Endochitinase-like_sf"/>
</dbReference>
<accession>A0ABR1H8H5</accession>
<gene>
    <name evidence="18" type="ORF">QQX98_004681</name>
</gene>
<dbReference type="InterPro" id="IPR001002">
    <property type="entry name" value="Chitin-bd_1"/>
</dbReference>
<sequence length="892" mass="94825">MGPRSVRPSLFRVLFGLTSLVSFSSAADVATTDPEDAVSNPLTTEGCPQLCQDVGFDPSKWTQLHSWGELTGCSQPMLFGLNIENPPSEFATMQTCAKPAGSTSKTRRDEASPVEARAAEGSVLIENNCGAEKATVKLSNSIGPAGVLKGGNDVAVGARVLAQYLLDGASCGPTILFAKSGASVVGIYVGGEVQKSSASSFITQSSSYSNSPQLLSPSSPVFYNQGTQVIQVCDANDKRTQTVGIFAVGAVKDLPQAQKAVKAWANGGCVSVTGQTSTEDVNLGVLVAPKVQKRDVELRSRFHSHHAQLMARADCKTTQVVSGDSCASLAKKCGVTTANFNKYNPGTNFCSKLVVNQYVCCSAGTLPDRRPQPQKDGTCAIYAIKSGDSCYSIGQAYGITENYIRDVNKLTWGWAGCYRLDLGQRICLSKGKTPMPKAITGAVCGPQVPGTGKPKSAQNGWDVVNLNPCPLKACCSGFGFCGITGEFCTNTTATGGAPGTYKAGTAGCIQNCGNKITGNTAKPAKFLSVGYFQGYNLGRPCLTMDVTNLTLAKDTYTHMHFAFGSLTTSFAVTLGSQGEQFRRFAAMTAPWKKILSFGGWADSTDAATFQRYRDAVKAANREKFATNVVAFLKKYKLDGVDFDWEYPGSTAAAGSSDSGEDATNYLAFLTLMRKKLGTGGMTMSAALPAAYWYLKPFPVDKMAPQLDYLVYMTYDLHGQWDYGNQYASPACPSGNCLRSHVNKTETIDALAMITKAGVPASKVVVGISSYGRSFRMQDPKCTGPLCKFTGSFSTSLAEPGLCTGTAGYLANAEINKIIADAKAGKTGVSATTWFDKTSDSDIMTFGTQGKGQTDWVAYMSDTTKKSRKTWAQGLNFGGTIDWAVDLQVFYDT</sequence>
<dbReference type="Gene3D" id="3.30.60.10">
    <property type="entry name" value="Endochitinase-like"/>
    <property type="match status" value="1"/>
</dbReference>
<dbReference type="InterPro" id="IPR018371">
    <property type="entry name" value="Chitin-binding_1_CS"/>
</dbReference>
<evidence type="ECO:0000256" key="15">
    <source>
        <dbReference type="SAM" id="SignalP"/>
    </source>
</evidence>
<dbReference type="InterPro" id="IPR036779">
    <property type="entry name" value="LysM_dom_sf"/>
</dbReference>
<dbReference type="SUPFAM" id="SSF54106">
    <property type="entry name" value="LysM domain"/>
    <property type="match status" value="2"/>
</dbReference>
<evidence type="ECO:0000256" key="14">
    <source>
        <dbReference type="RuleBase" id="RU000489"/>
    </source>
</evidence>
<dbReference type="InterPro" id="IPR011583">
    <property type="entry name" value="Chitinase_II/V-like_cat"/>
</dbReference>
<keyword evidence="6" id="KW-0147">Chitin-binding</keyword>
<dbReference type="InterPro" id="IPR001579">
    <property type="entry name" value="Glyco_hydro_18_chit_AS"/>
</dbReference>
<keyword evidence="15" id="KW-0732">Signal</keyword>
<keyword evidence="11 14" id="KW-0326">Glycosidase</keyword>
<dbReference type="SMART" id="SM00636">
    <property type="entry name" value="Glyco_18"/>
    <property type="match status" value="1"/>
</dbReference>
<dbReference type="PROSITE" id="PS51782">
    <property type="entry name" value="LYSM"/>
    <property type="match status" value="2"/>
</dbReference>
<evidence type="ECO:0000259" key="17">
    <source>
        <dbReference type="PROSITE" id="PS51910"/>
    </source>
</evidence>
<comment type="similarity">
    <text evidence="3">Belongs to the glycosyl hydrolase 18 family. Chitinase class V subfamily.</text>
</comment>
<evidence type="ECO:0000256" key="10">
    <source>
        <dbReference type="ARBA" id="ARBA00023277"/>
    </source>
</evidence>
<feature type="signal peptide" evidence="15">
    <location>
        <begin position="1"/>
        <end position="26"/>
    </location>
</feature>
<dbReference type="Gene3D" id="3.10.350.10">
    <property type="entry name" value="LysM domain"/>
    <property type="match status" value="2"/>
</dbReference>
<dbReference type="Pfam" id="PF01476">
    <property type="entry name" value="LysM"/>
    <property type="match status" value="2"/>
</dbReference>
<dbReference type="SUPFAM" id="SSF54556">
    <property type="entry name" value="Chitinase insertion domain"/>
    <property type="match status" value="1"/>
</dbReference>